<dbReference type="EMBL" id="CP000471">
    <property type="protein sequence ID" value="ABK45807.1"/>
    <property type="molecule type" value="Genomic_DNA"/>
</dbReference>
<evidence type="ECO:0000313" key="2">
    <source>
        <dbReference type="EMBL" id="ABK45807.1"/>
    </source>
</evidence>
<reference evidence="2 3" key="2">
    <citation type="journal article" date="2012" name="Int. J. Syst. Evol. Microbiol.">
        <title>Magnetococcus marinus gen. nov., sp. nov., a marine, magnetotactic bacterium that represents a novel lineage (Magnetococcaceae fam. nov.; Magnetococcales ord. nov.) at the base of the Alphaproteobacteria.</title>
        <authorList>
            <person name="Bazylinski D.A."/>
            <person name="Williams T.J."/>
            <person name="Lefevre C.T."/>
            <person name="Berg R.J."/>
            <person name="Zhang C.L."/>
            <person name="Bowser S.S."/>
            <person name="Dean A.J."/>
            <person name="Beveridge T.J."/>
        </authorList>
    </citation>
    <scope>NUCLEOTIDE SEQUENCE [LARGE SCALE GENOMIC DNA]</scope>
    <source>
        <strain evidence="3">ATCC BAA-1437 / JCM 17883 / MC-1</strain>
    </source>
</reference>
<dbReference type="Proteomes" id="UP000002586">
    <property type="component" value="Chromosome"/>
</dbReference>
<dbReference type="AlphaFoldDB" id="A0LCW4"/>
<dbReference type="RefSeq" id="WP_011714866.1">
    <property type="nucleotide sequence ID" value="NC_008576.1"/>
</dbReference>
<dbReference type="HOGENOM" id="CLU_1530729_0_0_5"/>
<keyword evidence="1" id="KW-1133">Transmembrane helix</keyword>
<keyword evidence="3" id="KW-1185">Reference proteome</keyword>
<evidence type="ECO:0008006" key="4">
    <source>
        <dbReference type="Google" id="ProtNLM"/>
    </source>
</evidence>
<proteinExistence type="predicted"/>
<dbReference type="InterPro" id="IPR031876">
    <property type="entry name" value="DUF4760"/>
</dbReference>
<dbReference type="KEGG" id="mgm:Mmc1_3319"/>
<sequence>MDESPLPITLVELLWQGRGALAILVSATLASIFAFFSIRSSRKIARVKNASDMLFASKRDDKFVGGMKQLRAYSNDPDVDVAKFAYPDNFLSLEAEHIRYIANHFERVAVCIDNGVFDEKTVKEAWYTMIVNTWPQVEPYVNMLRVQVQHDKRGTHYQAFEALVVRWKKSPLKKK</sequence>
<accession>A0LCW4</accession>
<dbReference type="Pfam" id="PF15956">
    <property type="entry name" value="DUF4760"/>
    <property type="match status" value="1"/>
</dbReference>
<protein>
    <recommendedName>
        <fullName evidence="4">DUF4760 domain-containing protein</fullName>
    </recommendedName>
</protein>
<organism evidence="2 3">
    <name type="scientific">Magnetococcus marinus (strain ATCC BAA-1437 / JCM 17883 / MC-1)</name>
    <dbReference type="NCBI Taxonomy" id="156889"/>
    <lineage>
        <taxon>Bacteria</taxon>
        <taxon>Pseudomonadati</taxon>
        <taxon>Pseudomonadota</taxon>
        <taxon>Magnetococcia</taxon>
        <taxon>Magnetococcales</taxon>
        <taxon>Magnetococcaceae</taxon>
        <taxon>Magnetococcus</taxon>
    </lineage>
</organism>
<evidence type="ECO:0000256" key="1">
    <source>
        <dbReference type="SAM" id="Phobius"/>
    </source>
</evidence>
<keyword evidence="1" id="KW-0812">Transmembrane</keyword>
<dbReference type="eggNOG" id="ENOG502ZUDG">
    <property type="taxonomic scope" value="Bacteria"/>
</dbReference>
<dbReference type="OrthoDB" id="8687748at2"/>
<keyword evidence="1" id="KW-0472">Membrane</keyword>
<name>A0LCW4_MAGMM</name>
<evidence type="ECO:0000313" key="3">
    <source>
        <dbReference type="Proteomes" id="UP000002586"/>
    </source>
</evidence>
<reference evidence="3" key="1">
    <citation type="journal article" date="2009" name="Appl. Environ. Microbiol.">
        <title>Complete genome sequence of the chemolithoautotrophic marine magnetotactic coccus strain MC-1.</title>
        <authorList>
            <person name="Schubbe S."/>
            <person name="Williams T.J."/>
            <person name="Xie G."/>
            <person name="Kiss H.E."/>
            <person name="Brettin T.S."/>
            <person name="Martinez D."/>
            <person name="Ross C.A."/>
            <person name="Schuler D."/>
            <person name="Cox B.L."/>
            <person name="Nealson K.H."/>
            <person name="Bazylinski D.A."/>
        </authorList>
    </citation>
    <scope>NUCLEOTIDE SEQUENCE [LARGE SCALE GENOMIC DNA]</scope>
    <source>
        <strain evidence="3">ATCC BAA-1437 / JCM 17883 / MC-1</strain>
    </source>
</reference>
<gene>
    <name evidence="2" type="ordered locus">Mmc1_3319</name>
</gene>
<feature type="transmembrane region" description="Helical" evidence="1">
    <location>
        <begin position="20"/>
        <end position="38"/>
    </location>
</feature>